<feature type="region of interest" description="Disordered" evidence="1">
    <location>
        <begin position="53"/>
        <end position="103"/>
    </location>
</feature>
<feature type="compositionally biased region" description="Polar residues" evidence="1">
    <location>
        <begin position="78"/>
        <end position="91"/>
    </location>
</feature>
<proteinExistence type="predicted"/>
<gene>
    <name evidence="2" type="ORF">BKA14_005200</name>
</gene>
<dbReference type="InterPro" id="IPR004401">
    <property type="entry name" value="YbaB/EbfC"/>
</dbReference>
<keyword evidence="2" id="KW-0238">DNA-binding</keyword>
<dbReference type="GO" id="GO:0003677">
    <property type="term" value="F:DNA binding"/>
    <property type="evidence" value="ECO:0007669"/>
    <property type="project" value="UniProtKB-KW"/>
</dbReference>
<sequence>MSASATDDAGVVTVTVGGTGVVTDLRLDDRVQLLSGEALSAEILRTMRRAQAALAEQTTEAEEEPPSPIMPAAPPFPTFQNTPTLPHQTPGNGFESGRDSRAR</sequence>
<dbReference type="Pfam" id="PF02575">
    <property type="entry name" value="YbaB_DNA_bd"/>
    <property type="match status" value="1"/>
</dbReference>
<dbReference type="AlphaFoldDB" id="A0A7W7CUR8"/>
<comment type="caution">
    <text evidence="2">The sequence shown here is derived from an EMBL/GenBank/DDBJ whole genome shotgun (WGS) entry which is preliminary data.</text>
</comment>
<accession>A0A7W7CUR8</accession>
<keyword evidence="3" id="KW-1185">Reference proteome</keyword>
<dbReference type="EMBL" id="JACHMF010000001">
    <property type="protein sequence ID" value="MBB4695052.1"/>
    <property type="molecule type" value="Genomic_DNA"/>
</dbReference>
<evidence type="ECO:0000313" key="2">
    <source>
        <dbReference type="EMBL" id="MBB4695052.1"/>
    </source>
</evidence>
<dbReference type="InterPro" id="IPR036894">
    <property type="entry name" value="YbaB-like_sf"/>
</dbReference>
<organism evidence="2 3">
    <name type="scientific">Paractinoplanes abujensis</name>
    <dbReference type="NCBI Taxonomy" id="882441"/>
    <lineage>
        <taxon>Bacteria</taxon>
        <taxon>Bacillati</taxon>
        <taxon>Actinomycetota</taxon>
        <taxon>Actinomycetes</taxon>
        <taxon>Micromonosporales</taxon>
        <taxon>Micromonosporaceae</taxon>
        <taxon>Paractinoplanes</taxon>
    </lineage>
</organism>
<dbReference type="Gene3D" id="3.30.1310.10">
    <property type="entry name" value="Nucleoid-associated protein YbaB-like domain"/>
    <property type="match status" value="1"/>
</dbReference>
<dbReference type="Proteomes" id="UP000542742">
    <property type="component" value="Unassembled WGS sequence"/>
</dbReference>
<name>A0A7W7CUR8_9ACTN</name>
<feature type="compositionally biased region" description="Pro residues" evidence="1">
    <location>
        <begin position="66"/>
        <end position="77"/>
    </location>
</feature>
<reference evidence="2 3" key="1">
    <citation type="submission" date="2020-08" db="EMBL/GenBank/DDBJ databases">
        <title>Sequencing the genomes of 1000 actinobacteria strains.</title>
        <authorList>
            <person name="Klenk H.-P."/>
        </authorList>
    </citation>
    <scope>NUCLEOTIDE SEQUENCE [LARGE SCALE GENOMIC DNA]</scope>
    <source>
        <strain evidence="2 3">DSM 45518</strain>
    </source>
</reference>
<evidence type="ECO:0000256" key="1">
    <source>
        <dbReference type="SAM" id="MobiDB-lite"/>
    </source>
</evidence>
<evidence type="ECO:0000313" key="3">
    <source>
        <dbReference type="Proteomes" id="UP000542742"/>
    </source>
</evidence>
<protein>
    <submittedName>
        <fullName evidence="2">DNA-binding protein YbaB</fullName>
    </submittedName>
</protein>